<feature type="domain" description="Thioredoxin" evidence="6">
    <location>
        <begin position="43"/>
        <end position="199"/>
    </location>
</feature>
<dbReference type="PROSITE" id="PS51318">
    <property type="entry name" value="TAT"/>
    <property type="match status" value="1"/>
</dbReference>
<gene>
    <name evidence="7" type="ORF">DEH84_14875</name>
</gene>
<dbReference type="RefSeq" id="WP_109037555.1">
    <property type="nucleotide sequence ID" value="NZ_CP029210.1"/>
</dbReference>
<dbReference type="InterPro" id="IPR036249">
    <property type="entry name" value="Thioredoxin-like_sf"/>
</dbReference>
<evidence type="ECO:0000313" key="7">
    <source>
        <dbReference type="EMBL" id="AWI54561.1"/>
    </source>
</evidence>
<dbReference type="PANTHER" id="PTHR42852">
    <property type="entry name" value="THIOL:DISULFIDE INTERCHANGE PROTEIN DSBE"/>
    <property type="match status" value="1"/>
</dbReference>
<dbReference type="Proteomes" id="UP000244892">
    <property type="component" value="Chromosome"/>
</dbReference>
<reference evidence="7 8" key="1">
    <citation type="submission" date="2018-05" db="EMBL/GenBank/DDBJ databases">
        <title>complete genome sequence of Aquabacterium olei NBRC 110486.</title>
        <authorList>
            <person name="Tang B."/>
            <person name="Chang J."/>
            <person name="Zhang L."/>
            <person name="Yang H."/>
        </authorList>
    </citation>
    <scope>NUCLEOTIDE SEQUENCE [LARGE SCALE GENOMIC DNA]</scope>
    <source>
        <strain evidence="7 8">NBRC 110486</strain>
    </source>
</reference>
<dbReference type="PROSITE" id="PS51352">
    <property type="entry name" value="THIOREDOXIN_2"/>
    <property type="match status" value="1"/>
</dbReference>
<dbReference type="GO" id="GO:0015036">
    <property type="term" value="F:disulfide oxidoreductase activity"/>
    <property type="evidence" value="ECO:0007669"/>
    <property type="project" value="UniProtKB-ARBA"/>
</dbReference>
<comment type="subcellular location">
    <subcellularLocation>
        <location evidence="1">Cell envelope</location>
    </subcellularLocation>
</comment>
<dbReference type="InterPro" id="IPR017937">
    <property type="entry name" value="Thioredoxin_CS"/>
</dbReference>
<dbReference type="CDD" id="cd02966">
    <property type="entry name" value="TlpA_like_family"/>
    <property type="match status" value="1"/>
</dbReference>
<keyword evidence="2" id="KW-0201">Cytochrome c-type biogenesis</keyword>
<feature type="region of interest" description="Disordered" evidence="4">
    <location>
        <begin position="38"/>
        <end position="58"/>
    </location>
</feature>
<feature type="compositionally biased region" description="Polar residues" evidence="4">
    <location>
        <begin position="43"/>
        <end position="58"/>
    </location>
</feature>
<accession>A0A2U8FU16</accession>
<keyword evidence="3" id="KW-0676">Redox-active center</keyword>
<dbReference type="Gene3D" id="3.40.30.10">
    <property type="entry name" value="Glutaredoxin"/>
    <property type="match status" value="1"/>
</dbReference>
<keyword evidence="5" id="KW-1133">Transmembrane helix</keyword>
<dbReference type="InterPro" id="IPR013766">
    <property type="entry name" value="Thioredoxin_domain"/>
</dbReference>
<sequence>MTQPTDASRPVTGRRALLALVGLTAAAGGAWWAWRRQPAEATSPAQTPSPGLTTATDSDTLPAAFWQREFEQPAGGPLDWAALKGRPLLINFWATWCPPCVKEMPELDRFHREFGARGWQVVGLAVDGPTPVREFLARTPVGFPIGLAGLDGTELATALGNTAGGLPFSVLIDAQGRIRQRKMGATHFDELAAWATQIA</sequence>
<dbReference type="KEGG" id="aon:DEH84_14875"/>
<name>A0A2U8FU16_9BURK</name>
<evidence type="ECO:0000259" key="6">
    <source>
        <dbReference type="PROSITE" id="PS51352"/>
    </source>
</evidence>
<proteinExistence type="predicted"/>
<dbReference type="EMBL" id="CP029210">
    <property type="protein sequence ID" value="AWI54561.1"/>
    <property type="molecule type" value="Genomic_DNA"/>
</dbReference>
<keyword evidence="5" id="KW-0472">Membrane</keyword>
<dbReference type="InterPro" id="IPR013740">
    <property type="entry name" value="Redoxin"/>
</dbReference>
<dbReference type="InterPro" id="IPR006311">
    <property type="entry name" value="TAT_signal"/>
</dbReference>
<keyword evidence="8" id="KW-1185">Reference proteome</keyword>
<evidence type="ECO:0000256" key="4">
    <source>
        <dbReference type="SAM" id="MobiDB-lite"/>
    </source>
</evidence>
<evidence type="ECO:0000313" key="8">
    <source>
        <dbReference type="Proteomes" id="UP000244892"/>
    </source>
</evidence>
<dbReference type="PANTHER" id="PTHR42852:SF13">
    <property type="entry name" value="PROTEIN DIPZ"/>
    <property type="match status" value="1"/>
</dbReference>
<dbReference type="SUPFAM" id="SSF52833">
    <property type="entry name" value="Thioredoxin-like"/>
    <property type="match status" value="1"/>
</dbReference>
<dbReference type="GO" id="GO:0030313">
    <property type="term" value="C:cell envelope"/>
    <property type="evidence" value="ECO:0007669"/>
    <property type="project" value="UniProtKB-SubCell"/>
</dbReference>
<evidence type="ECO:0000256" key="2">
    <source>
        <dbReference type="ARBA" id="ARBA00022748"/>
    </source>
</evidence>
<evidence type="ECO:0000256" key="1">
    <source>
        <dbReference type="ARBA" id="ARBA00004196"/>
    </source>
</evidence>
<dbReference type="AlphaFoldDB" id="A0A2U8FU16"/>
<evidence type="ECO:0000256" key="3">
    <source>
        <dbReference type="ARBA" id="ARBA00023284"/>
    </source>
</evidence>
<dbReference type="Pfam" id="PF08534">
    <property type="entry name" value="Redoxin"/>
    <property type="match status" value="1"/>
</dbReference>
<evidence type="ECO:0000256" key="5">
    <source>
        <dbReference type="SAM" id="Phobius"/>
    </source>
</evidence>
<dbReference type="PROSITE" id="PS00194">
    <property type="entry name" value="THIOREDOXIN_1"/>
    <property type="match status" value="1"/>
</dbReference>
<feature type="transmembrane region" description="Helical" evidence="5">
    <location>
        <begin position="16"/>
        <end position="34"/>
    </location>
</feature>
<dbReference type="OrthoDB" id="9811352at2"/>
<keyword evidence="5" id="KW-0812">Transmembrane</keyword>
<dbReference type="GO" id="GO:0017004">
    <property type="term" value="P:cytochrome complex assembly"/>
    <property type="evidence" value="ECO:0007669"/>
    <property type="project" value="UniProtKB-KW"/>
</dbReference>
<organism evidence="7 8">
    <name type="scientific">Aquabacterium olei</name>
    <dbReference type="NCBI Taxonomy" id="1296669"/>
    <lineage>
        <taxon>Bacteria</taxon>
        <taxon>Pseudomonadati</taxon>
        <taxon>Pseudomonadota</taxon>
        <taxon>Betaproteobacteria</taxon>
        <taxon>Burkholderiales</taxon>
        <taxon>Aquabacterium</taxon>
    </lineage>
</organism>
<protein>
    <submittedName>
        <fullName evidence="7">Redoxin</fullName>
    </submittedName>
</protein>
<dbReference type="InterPro" id="IPR050553">
    <property type="entry name" value="Thioredoxin_ResA/DsbE_sf"/>
</dbReference>